<dbReference type="AlphaFoldDB" id="A0A564T1H4"/>
<evidence type="ECO:0000313" key="2">
    <source>
        <dbReference type="Proteomes" id="UP000406184"/>
    </source>
</evidence>
<reference evidence="1 2" key="1">
    <citation type="submission" date="2019-07" db="EMBL/GenBank/DDBJ databases">
        <authorList>
            <person name="Hibberd C M."/>
            <person name="Gehrig L. J."/>
            <person name="Chang H.-W."/>
            <person name="Venkatesh S."/>
        </authorList>
    </citation>
    <scope>NUCLEOTIDE SEQUENCE [LARGE SCALE GENOMIC DNA]</scope>
    <source>
        <strain evidence="1">Faecalibacterium_prausnitzii_JG_BgPS064</strain>
    </source>
</reference>
<protein>
    <submittedName>
        <fullName evidence="1">Uncharacterized protein</fullName>
    </submittedName>
</protein>
<sequence length="44" mass="4924">MGEDFCRQARRFPEAILGGLQGKATQYAGKKTAQTVRNGYENNF</sequence>
<organism evidence="1 2">
    <name type="scientific">Faecalibacterium prausnitzii</name>
    <dbReference type="NCBI Taxonomy" id="853"/>
    <lineage>
        <taxon>Bacteria</taxon>
        <taxon>Bacillati</taxon>
        <taxon>Bacillota</taxon>
        <taxon>Clostridia</taxon>
        <taxon>Eubacteriales</taxon>
        <taxon>Oscillospiraceae</taxon>
        <taxon>Faecalibacterium</taxon>
    </lineage>
</organism>
<dbReference type="EMBL" id="CABHMY010000089">
    <property type="protein sequence ID" value="VUX00511.1"/>
    <property type="molecule type" value="Genomic_DNA"/>
</dbReference>
<accession>A0A564T1H4</accession>
<name>A0A564T1H4_9FIRM</name>
<gene>
    <name evidence="1" type="ORF">FPPS064S07_00117</name>
</gene>
<proteinExistence type="predicted"/>
<keyword evidence="2" id="KW-1185">Reference proteome</keyword>
<dbReference type="RefSeq" id="WP_015564440.1">
    <property type="nucleotide sequence ID" value="NZ_CABHMY010000089.1"/>
</dbReference>
<dbReference type="Proteomes" id="UP000406184">
    <property type="component" value="Unassembled WGS sequence"/>
</dbReference>
<evidence type="ECO:0000313" key="1">
    <source>
        <dbReference type="EMBL" id="VUX00511.1"/>
    </source>
</evidence>